<reference evidence="1 2" key="1">
    <citation type="journal article" date="2023" name="bioRxiv">
        <title>High-quality genome assemblies of four members of thePodospora anserinaspecies complex.</title>
        <authorList>
            <person name="Ament-Velasquez S.L."/>
            <person name="Vogan A.A."/>
            <person name="Wallerman O."/>
            <person name="Hartmann F."/>
            <person name="Gautier V."/>
            <person name="Silar P."/>
            <person name="Giraud T."/>
            <person name="Johannesson H."/>
        </authorList>
    </citation>
    <scope>NUCLEOTIDE SEQUENCE [LARGE SCALE GENOMIC DNA]</scope>
    <source>
        <strain evidence="1 2">CBS 411.78</strain>
    </source>
</reference>
<dbReference type="RefSeq" id="XP_062769355.1">
    <property type="nucleotide sequence ID" value="XM_062905678.1"/>
</dbReference>
<proteinExistence type="predicted"/>
<comment type="caution">
    <text evidence="1">The sequence shown here is derived from an EMBL/GenBank/DDBJ whole genome shotgun (WGS) entry which is preliminary data.</text>
</comment>
<dbReference type="Proteomes" id="UP001326199">
    <property type="component" value="Unassembled WGS sequence"/>
</dbReference>
<keyword evidence="2" id="KW-1185">Reference proteome</keyword>
<accession>A0ABR0HRH0</accession>
<sequence>MLFNPRAIDMLLENPFRKDNSVPFGPRHSGKSSPSFLTHISTTLNPSHAAPFLTTLDIWTGDLVSTTAHLTLAFPLAVLGLHHNLRVKSPHGLTVITSKDKIHPLEPLFLRRTTEKEVLRQSHIRHGNHKINPKPILYFLCCRISKTRWAEGDTSAAAGDTTRLVLGAEIPAS</sequence>
<evidence type="ECO:0000313" key="2">
    <source>
        <dbReference type="Proteomes" id="UP001326199"/>
    </source>
</evidence>
<gene>
    <name evidence="1" type="ORF">QC763_0045280</name>
</gene>
<dbReference type="GeneID" id="87925694"/>
<protein>
    <submittedName>
        <fullName evidence="1">Uncharacterized protein</fullName>
    </submittedName>
</protein>
<evidence type="ECO:0000313" key="1">
    <source>
        <dbReference type="EMBL" id="KAK4670685.1"/>
    </source>
</evidence>
<dbReference type="EMBL" id="JAFFHB010000002">
    <property type="protein sequence ID" value="KAK4670685.1"/>
    <property type="molecule type" value="Genomic_DNA"/>
</dbReference>
<organism evidence="1 2">
    <name type="scientific">Podospora pseudopauciseta</name>
    <dbReference type="NCBI Taxonomy" id="2093780"/>
    <lineage>
        <taxon>Eukaryota</taxon>
        <taxon>Fungi</taxon>
        <taxon>Dikarya</taxon>
        <taxon>Ascomycota</taxon>
        <taxon>Pezizomycotina</taxon>
        <taxon>Sordariomycetes</taxon>
        <taxon>Sordariomycetidae</taxon>
        <taxon>Sordariales</taxon>
        <taxon>Podosporaceae</taxon>
        <taxon>Podospora</taxon>
    </lineage>
</organism>
<name>A0ABR0HRH0_9PEZI</name>